<dbReference type="OrthoDB" id="9805022at2"/>
<dbReference type="STRING" id="665467.SAMN02982931_03134"/>
<keyword evidence="2" id="KW-1003">Cell membrane</keyword>
<dbReference type="PANTHER" id="PTHR30188">
    <property type="entry name" value="ABC TRANSPORTER PERMEASE PROTEIN-RELATED"/>
    <property type="match status" value="1"/>
</dbReference>
<proteinExistence type="inferred from homology"/>
<keyword evidence="2" id="KW-0997">Cell inner membrane</keyword>
<comment type="similarity">
    <text evidence="2">Belongs to the MlaE permease family.</text>
</comment>
<keyword evidence="5" id="KW-1185">Reference proteome</keyword>
<dbReference type="PROSITE" id="PS50801">
    <property type="entry name" value="STAS"/>
    <property type="match status" value="1"/>
</dbReference>
<protein>
    <submittedName>
        <fullName evidence="4">Phospholipid/cholesterol/gamma-HCH transport system permease protein</fullName>
    </submittedName>
</protein>
<feature type="transmembrane region" description="Helical" evidence="2">
    <location>
        <begin position="206"/>
        <end position="229"/>
    </location>
</feature>
<dbReference type="NCBIfam" id="TIGR00056">
    <property type="entry name" value="MlaE family lipid ABC transporter permease subunit"/>
    <property type="match status" value="1"/>
</dbReference>
<dbReference type="CDD" id="cd07043">
    <property type="entry name" value="STAS_anti-anti-sigma_factors"/>
    <property type="match status" value="1"/>
</dbReference>
<evidence type="ECO:0000256" key="2">
    <source>
        <dbReference type="RuleBase" id="RU362044"/>
    </source>
</evidence>
<dbReference type="EMBL" id="FMXQ01000006">
    <property type="protein sequence ID" value="SDB41282.1"/>
    <property type="molecule type" value="Genomic_DNA"/>
</dbReference>
<evidence type="ECO:0000313" key="5">
    <source>
        <dbReference type="Proteomes" id="UP000199071"/>
    </source>
</evidence>
<comment type="subcellular location">
    <subcellularLocation>
        <location evidence="2">Cell inner membrane</location>
        <topology evidence="2">Multi-pass membrane protein</topology>
    </subcellularLocation>
</comment>
<dbReference type="InterPro" id="IPR002645">
    <property type="entry name" value="STAS_dom"/>
</dbReference>
<keyword evidence="2" id="KW-0812">Transmembrane</keyword>
<organism evidence="4 5">
    <name type="scientific">Bauldia litoralis</name>
    <dbReference type="NCBI Taxonomy" id="665467"/>
    <lineage>
        <taxon>Bacteria</taxon>
        <taxon>Pseudomonadati</taxon>
        <taxon>Pseudomonadota</taxon>
        <taxon>Alphaproteobacteria</taxon>
        <taxon>Hyphomicrobiales</taxon>
        <taxon>Kaistiaceae</taxon>
        <taxon>Bauldia</taxon>
    </lineage>
</organism>
<keyword evidence="2" id="KW-0472">Membrane</keyword>
<comment type="function">
    <text evidence="1">Could be part of an ABC transporter complex.</text>
</comment>
<reference evidence="4 5" key="1">
    <citation type="submission" date="2016-10" db="EMBL/GenBank/DDBJ databases">
        <authorList>
            <person name="de Groot N.N."/>
        </authorList>
    </citation>
    <scope>NUCLEOTIDE SEQUENCE [LARGE SCALE GENOMIC DNA]</scope>
    <source>
        <strain evidence="4 5">ATCC 35022</strain>
    </source>
</reference>
<dbReference type="GO" id="GO:0043190">
    <property type="term" value="C:ATP-binding cassette (ABC) transporter complex"/>
    <property type="evidence" value="ECO:0007669"/>
    <property type="project" value="InterPro"/>
</dbReference>
<dbReference type="Proteomes" id="UP000199071">
    <property type="component" value="Unassembled WGS sequence"/>
</dbReference>
<evidence type="ECO:0000313" key="4">
    <source>
        <dbReference type="EMBL" id="SDB41282.1"/>
    </source>
</evidence>
<feature type="transmembrane region" description="Helical" evidence="2">
    <location>
        <begin position="268"/>
        <end position="297"/>
    </location>
</feature>
<dbReference type="InterPro" id="IPR036513">
    <property type="entry name" value="STAS_dom_sf"/>
</dbReference>
<dbReference type="InterPro" id="IPR030802">
    <property type="entry name" value="Permease_MalE"/>
</dbReference>
<gene>
    <name evidence="4" type="ORF">SAMN02982931_03134</name>
</gene>
<feature type="transmembrane region" description="Helical" evidence="2">
    <location>
        <begin position="135"/>
        <end position="154"/>
    </location>
</feature>
<dbReference type="InterPro" id="IPR003453">
    <property type="entry name" value="ABC_MlaE_roteobac"/>
</dbReference>
<name>A0A1G6D814_9HYPH</name>
<dbReference type="Pfam" id="PF02405">
    <property type="entry name" value="MlaE"/>
    <property type="match status" value="1"/>
</dbReference>
<feature type="transmembrane region" description="Helical" evidence="2">
    <location>
        <begin position="317"/>
        <end position="337"/>
    </location>
</feature>
<dbReference type="RefSeq" id="WP_090877593.1">
    <property type="nucleotide sequence ID" value="NZ_FMXQ01000006.1"/>
</dbReference>
<keyword evidence="2" id="KW-1133">Transmembrane helix</keyword>
<dbReference type="SUPFAM" id="SSF52091">
    <property type="entry name" value="SpoIIaa-like"/>
    <property type="match status" value="1"/>
</dbReference>
<accession>A0A1G6D814</accession>
<evidence type="ECO:0000259" key="3">
    <source>
        <dbReference type="PROSITE" id="PS50801"/>
    </source>
</evidence>
<sequence length="381" mass="40748">MAEFQTVTQATLDRGAVGNVTRVSAGGMWLISTVSRIEPRIPQVIGDTGGRVILDLSGIERIDTAGAWLITRIQGDLEAVADSVELEGVSDPARRLLAAVERAKDITVETPKRRSMFILLLEQTGRSTVNAGHDLTQGMAILGGVIGGLLRGFARPSRFRFTSIVYHLDRAGLQAVPIVALISFLIGGIIAQQGVFQLRFFGAEDFVVDLVGILVLRELGVLLTAILLAGRSGSAFTAEIGSMKMREELDALKVIGLDPVEVLIMPRLVALIIALPLLTFVSDICGLIGGAFVTFIYGDMAFERFVLLLRDAIDMSTLMVGIIKAPFMGLIVGLIAANEGLNVEGSAESLGRRTTSSVVKAIFMVIVADGIFAIFFAAIDY</sequence>
<evidence type="ECO:0000256" key="1">
    <source>
        <dbReference type="ARBA" id="ARBA00003787"/>
    </source>
</evidence>
<dbReference type="GO" id="GO:0005548">
    <property type="term" value="F:phospholipid transporter activity"/>
    <property type="evidence" value="ECO:0007669"/>
    <property type="project" value="TreeGrafter"/>
</dbReference>
<dbReference type="AlphaFoldDB" id="A0A1G6D814"/>
<feature type="transmembrane region" description="Helical" evidence="2">
    <location>
        <begin position="358"/>
        <end position="379"/>
    </location>
</feature>
<dbReference type="Gene3D" id="3.30.750.24">
    <property type="entry name" value="STAS domain"/>
    <property type="match status" value="1"/>
</dbReference>
<feature type="domain" description="STAS" evidence="3">
    <location>
        <begin position="10"/>
        <end position="97"/>
    </location>
</feature>
<dbReference type="PANTHER" id="PTHR30188:SF3">
    <property type="entry name" value="ABC TRANSPORTER PERMEASE"/>
    <property type="match status" value="1"/>
</dbReference>
<feature type="transmembrane region" description="Helical" evidence="2">
    <location>
        <begin position="175"/>
        <end position="194"/>
    </location>
</feature>